<dbReference type="AlphaFoldDB" id="A0A165L3H7"/>
<proteinExistence type="predicted"/>
<accession>A0A165L3H7</accession>
<evidence type="ECO:0000313" key="3">
    <source>
        <dbReference type="Proteomes" id="UP000076510"/>
    </source>
</evidence>
<dbReference type="InterPro" id="IPR000182">
    <property type="entry name" value="GNAT_dom"/>
</dbReference>
<dbReference type="InterPro" id="IPR016181">
    <property type="entry name" value="Acyl_CoA_acyltransferase"/>
</dbReference>
<dbReference type="PROSITE" id="PS51186">
    <property type="entry name" value="GNAT"/>
    <property type="match status" value="1"/>
</dbReference>
<name>A0A165L3H7_9BACI</name>
<dbReference type="CDD" id="cd04301">
    <property type="entry name" value="NAT_SF"/>
    <property type="match status" value="1"/>
</dbReference>
<dbReference type="Pfam" id="PF00583">
    <property type="entry name" value="Acetyltransf_1"/>
    <property type="match status" value="1"/>
</dbReference>
<organism evidence="2 3">
    <name type="scientific">Rossellomorea marisflavi</name>
    <dbReference type="NCBI Taxonomy" id="189381"/>
    <lineage>
        <taxon>Bacteria</taxon>
        <taxon>Bacillati</taxon>
        <taxon>Bacillota</taxon>
        <taxon>Bacilli</taxon>
        <taxon>Bacillales</taxon>
        <taxon>Bacillaceae</taxon>
        <taxon>Rossellomorea</taxon>
    </lineage>
</organism>
<protein>
    <submittedName>
        <fullName evidence="2">Acetyltransferase</fullName>
    </submittedName>
</protein>
<keyword evidence="2" id="KW-0808">Transferase</keyword>
<comment type="caution">
    <text evidence="2">The sequence shown here is derived from an EMBL/GenBank/DDBJ whole genome shotgun (WGS) entry which is preliminary data.</text>
</comment>
<evidence type="ECO:0000259" key="1">
    <source>
        <dbReference type="PROSITE" id="PS51186"/>
    </source>
</evidence>
<dbReference type="OrthoDB" id="69535at2"/>
<gene>
    <name evidence="2" type="ORF">AV649_16095</name>
</gene>
<dbReference type="RefSeq" id="WP_063190864.1">
    <property type="nucleotide sequence ID" value="NZ_JBLGCT010000001.1"/>
</dbReference>
<dbReference type="GO" id="GO:0016747">
    <property type="term" value="F:acyltransferase activity, transferring groups other than amino-acyl groups"/>
    <property type="evidence" value="ECO:0007669"/>
    <property type="project" value="InterPro"/>
</dbReference>
<feature type="domain" description="N-acetyltransferase" evidence="1">
    <location>
        <begin position="2"/>
        <end position="166"/>
    </location>
</feature>
<evidence type="ECO:0000313" key="2">
    <source>
        <dbReference type="EMBL" id="KZE50899.1"/>
    </source>
</evidence>
<sequence length="168" mass="18865">MIQIERATLQHVEGISDVCSRGYRATYGESHPESYIERIIEEFYHPDRISSEITDGGDGWDGWYVALEDGTVLGAIGGGMTGAYQGEVFVLYLDPDRRGEGIGTLLLETLTRVQRKKGATEQWVSVARGNQKGIPFYEARGFVFQHEQESYSNGEDEPFVSNRYCRGI</sequence>
<dbReference type="EMBL" id="LQQY01000009">
    <property type="protein sequence ID" value="KZE50899.1"/>
    <property type="molecule type" value="Genomic_DNA"/>
</dbReference>
<dbReference type="Proteomes" id="UP000076510">
    <property type="component" value="Unassembled WGS sequence"/>
</dbReference>
<dbReference type="SUPFAM" id="SSF55729">
    <property type="entry name" value="Acyl-CoA N-acyltransferases (Nat)"/>
    <property type="match status" value="1"/>
</dbReference>
<dbReference type="Gene3D" id="3.40.630.30">
    <property type="match status" value="1"/>
</dbReference>
<reference evidence="3" key="1">
    <citation type="submission" date="2016-01" db="EMBL/GenBank/DDBJ databases">
        <title>Whole genome sequencing of Bhargavaea cecembensis T14.</title>
        <authorList>
            <person name="Hong K.W."/>
        </authorList>
    </citation>
    <scope>NUCLEOTIDE SEQUENCE [LARGE SCALE GENOMIC DNA]</scope>
    <source>
        <strain evidence="3">M19</strain>
    </source>
</reference>